<dbReference type="InterPro" id="IPR007554">
    <property type="entry name" value="Glycerophosphate_synth"/>
</dbReference>
<protein>
    <submittedName>
        <fullName evidence="1">Putative glycosyltransferase</fullName>
    </submittedName>
</protein>
<dbReference type="SUPFAM" id="SSF53756">
    <property type="entry name" value="UDP-Glycosyltransferase/glycogen phosphorylase"/>
    <property type="match status" value="1"/>
</dbReference>
<dbReference type="GO" id="GO:0016020">
    <property type="term" value="C:membrane"/>
    <property type="evidence" value="ECO:0007669"/>
    <property type="project" value="InterPro"/>
</dbReference>
<proteinExistence type="predicted"/>
<dbReference type="Pfam" id="PF04464">
    <property type="entry name" value="Glyphos_transf"/>
    <property type="match status" value="1"/>
</dbReference>
<organism evidence="1 2">
    <name type="scientific">Candidatus Nitrosotenuis uzonensis</name>
    <dbReference type="NCBI Taxonomy" id="1407055"/>
    <lineage>
        <taxon>Archaea</taxon>
        <taxon>Nitrososphaerota</taxon>
        <taxon>Candidatus Nitrosotenuis</taxon>
    </lineage>
</organism>
<reference evidence="1" key="1">
    <citation type="submission" date="2021-02" db="EMBL/GenBank/DDBJ databases">
        <authorList>
            <person name="Han P."/>
        </authorList>
    </citation>
    <scope>NUCLEOTIDE SEQUENCE</scope>
    <source>
        <strain evidence="1">Candidatus Nitrosotenuis uzonensis 5A</strain>
    </source>
</reference>
<dbReference type="EMBL" id="CAJNAQ010000002">
    <property type="protein sequence ID" value="CAE6486945.1"/>
    <property type="molecule type" value="Genomic_DNA"/>
</dbReference>
<sequence>MKKTVLFVPSNQNHARIFSTLSNSLNKTYNVLFLTQDHYKNEGSENELNKLGIKFKPFKQIHKDPIDILKEENVGVLVIGNDTDVIPQWFVNSANQIGIPSVLIQDGLFFDVATKQYRPKIKSNLKLILLTIRLLLLDKYHRVSDGHGGCTQIHVWGKKSQNYFIQKGVQPDKIFVTGRIMRGTNQEIGCSKSKDFTVLLARTNLLDSKLMSVKDYLRTLDELISVVSDYGIRLIIKPHPIDVKHIPTITKYQNSIMMSNKNITELLCQCNVLITDLSTVCIQALEKNIPVIIFFPSITKLIDQSSFPNDLIHKNIVMLAENKNELYQCIGRILDGSFILNHDALIDTLSDYVGSYSTNPIENSTKLIIKLLDS</sequence>
<evidence type="ECO:0000313" key="1">
    <source>
        <dbReference type="EMBL" id="CAE6486945.1"/>
    </source>
</evidence>
<evidence type="ECO:0000313" key="2">
    <source>
        <dbReference type="Proteomes" id="UP000655759"/>
    </source>
</evidence>
<dbReference type="Proteomes" id="UP000655759">
    <property type="component" value="Unassembled WGS sequence"/>
</dbReference>
<keyword evidence="1" id="KW-0808">Transferase</keyword>
<accession>A0A812F122</accession>
<name>A0A812F122_9ARCH</name>
<dbReference type="Gene3D" id="3.40.50.12580">
    <property type="match status" value="1"/>
</dbReference>
<dbReference type="GO" id="GO:0047355">
    <property type="term" value="F:CDP-glycerol glycerophosphotransferase activity"/>
    <property type="evidence" value="ECO:0007669"/>
    <property type="project" value="InterPro"/>
</dbReference>
<dbReference type="AlphaFoldDB" id="A0A812F122"/>
<comment type="caution">
    <text evidence="1">The sequence shown here is derived from an EMBL/GenBank/DDBJ whole genome shotgun (WGS) entry which is preliminary data.</text>
</comment>
<dbReference type="RefSeq" id="WP_205097915.1">
    <property type="nucleotide sequence ID" value="NZ_CAJNAQ010000002.1"/>
</dbReference>
<dbReference type="InterPro" id="IPR043148">
    <property type="entry name" value="TagF_C"/>
</dbReference>
<gene>
    <name evidence="1" type="ORF">NUZ5A_20235</name>
</gene>